<gene>
    <name evidence="10" type="ORF">C8D93_102507</name>
</gene>
<evidence type="ECO:0000313" key="11">
    <source>
        <dbReference type="Proteomes" id="UP000248330"/>
    </source>
</evidence>
<comment type="catalytic activity">
    <reaction evidence="5">
        <text>a 3-oxosteroid + A = a 3-oxo-Delta(1)-steroid + AH2</text>
        <dbReference type="Rhea" id="RHEA:13329"/>
        <dbReference type="ChEBI" id="CHEBI:13193"/>
        <dbReference type="ChEBI" id="CHEBI:17499"/>
        <dbReference type="ChEBI" id="CHEBI:20156"/>
        <dbReference type="ChEBI" id="CHEBI:47788"/>
        <dbReference type="EC" id="1.3.99.4"/>
    </reaction>
</comment>
<evidence type="ECO:0000256" key="4">
    <source>
        <dbReference type="ARBA" id="ARBA00023002"/>
    </source>
</evidence>
<keyword evidence="2" id="KW-0285">Flavoprotein</keyword>
<evidence type="ECO:0000259" key="9">
    <source>
        <dbReference type="Pfam" id="PF00890"/>
    </source>
</evidence>
<evidence type="ECO:0000256" key="8">
    <source>
        <dbReference type="ARBA" id="ARBA00069709"/>
    </source>
</evidence>
<dbReference type="Gene3D" id="3.50.50.60">
    <property type="entry name" value="FAD/NAD(P)-binding domain"/>
    <property type="match status" value="2"/>
</dbReference>
<dbReference type="PRINTS" id="PR00411">
    <property type="entry name" value="PNDRDTASEI"/>
</dbReference>
<reference evidence="10 11" key="1">
    <citation type="submission" date="2018-04" db="EMBL/GenBank/DDBJ databases">
        <title>Genomic Encyclopedia of Type Strains, Phase IV (KMG-IV): sequencing the most valuable type-strain genomes for metagenomic binning, comparative biology and taxonomic classification.</title>
        <authorList>
            <person name="Goeker M."/>
        </authorList>
    </citation>
    <scope>NUCLEOTIDE SEQUENCE [LARGE SCALE GENOMIC DNA]</scope>
    <source>
        <strain evidence="10 11">DSM 104150</strain>
    </source>
</reference>
<comment type="cofactor">
    <cofactor evidence="1">
        <name>FAD</name>
        <dbReference type="ChEBI" id="CHEBI:57692"/>
    </cofactor>
</comment>
<evidence type="ECO:0000313" key="10">
    <source>
        <dbReference type="EMBL" id="PXV70648.1"/>
    </source>
</evidence>
<dbReference type="EMBL" id="QICN01000002">
    <property type="protein sequence ID" value="PXV70648.1"/>
    <property type="molecule type" value="Genomic_DNA"/>
</dbReference>
<dbReference type="InterPro" id="IPR036188">
    <property type="entry name" value="FAD/NAD-bd_sf"/>
</dbReference>
<dbReference type="InterPro" id="IPR027477">
    <property type="entry name" value="Succ_DH/fumarate_Rdtase_cat_sf"/>
</dbReference>
<evidence type="ECO:0000256" key="2">
    <source>
        <dbReference type="ARBA" id="ARBA00022630"/>
    </source>
</evidence>
<dbReference type="GO" id="GO:0047571">
    <property type="term" value="F:3-oxosteroid 1-dehydrogenase activity"/>
    <property type="evidence" value="ECO:0007669"/>
    <property type="project" value="UniProtKB-EC"/>
</dbReference>
<evidence type="ECO:0000256" key="1">
    <source>
        <dbReference type="ARBA" id="ARBA00001974"/>
    </source>
</evidence>
<dbReference type="GO" id="GO:0008202">
    <property type="term" value="P:steroid metabolic process"/>
    <property type="evidence" value="ECO:0007669"/>
    <property type="project" value="UniProtKB-ARBA"/>
</dbReference>
<sequence>MSQSSWDQEYDVVVVGSGGGGMTAALVAHGHGLKSVVVEKSDKYGGTSAVSGGGIWIPCNDDIARTGGSDSYEEALTYLKHVTGGEVPQARIEAYLQNAPEMVRYLARMFDVKYANVPKYPDYYPKAPGGKEGWRSMQPAAFDAKQLGEEFDNQRESFKGTLLMGRIAMDQIEAHTLFSRGPGWIGLTLKMVFKYWLDIGWRLKTHRDRRQVLGQGMVSALRYAMMRNDVPLQLQTGLESLVEENGRVIGVVVSQNGRTLRYRARRGVVLACGGFESNPQMREQYLAKPTKVEWTAAPPINHGDGIRAGSALGARLRHMDLVWGSPTVSKPGAAQQITLFVERGMPGCVAVNRKGLRFVNEAAAYPDFRNAMYEDDAKGNGCIPAWLIFDATFRYKYPMGIFLPGQIEPDSKLPKDWLDKVYYRADSLETLSQKIGVDTQNLLRTVAKMNEYARTGVDTEFHKGETAIDTYYSDPSVKPNTCLGPIVKPPFYAVPMWPGEIGTKGGLDVDETARVLREDGSAIEGLYAIGNTSAAVMGPTYAGAGSTLGPAMTFGYVAARDMAQAQEKPAASRAAA</sequence>
<evidence type="ECO:0000256" key="3">
    <source>
        <dbReference type="ARBA" id="ARBA00022827"/>
    </source>
</evidence>
<accession>A0A318EJ48</accession>
<evidence type="ECO:0000256" key="7">
    <source>
        <dbReference type="ARBA" id="ARBA00066536"/>
    </source>
</evidence>
<dbReference type="InterPro" id="IPR050315">
    <property type="entry name" value="FAD-oxidoreductase_2"/>
</dbReference>
<protein>
    <recommendedName>
        <fullName evidence="8">3-oxosteroid 1-dehydrogenase</fullName>
        <ecNumber evidence="7">1.3.99.4</ecNumber>
    </recommendedName>
</protein>
<keyword evidence="3" id="KW-0274">FAD</keyword>
<dbReference type="Proteomes" id="UP000248330">
    <property type="component" value="Unassembled WGS sequence"/>
</dbReference>
<dbReference type="SUPFAM" id="SSF51905">
    <property type="entry name" value="FAD/NAD(P)-binding domain"/>
    <property type="match status" value="1"/>
</dbReference>
<dbReference type="PANTHER" id="PTHR43400">
    <property type="entry name" value="FUMARATE REDUCTASE"/>
    <property type="match status" value="1"/>
</dbReference>
<dbReference type="InterPro" id="IPR003953">
    <property type="entry name" value="FAD-dep_OxRdtase_2_FAD-bd"/>
</dbReference>
<name>A0A318EJ48_9GAMM</name>
<dbReference type="RefSeq" id="WP_110264295.1">
    <property type="nucleotide sequence ID" value="NZ_CAKZQT010000035.1"/>
</dbReference>
<proteinExistence type="inferred from homology"/>
<organism evidence="10 11">
    <name type="scientific">Sinimarinibacterium flocculans</name>
    <dbReference type="NCBI Taxonomy" id="985250"/>
    <lineage>
        <taxon>Bacteria</taxon>
        <taxon>Pseudomonadati</taxon>
        <taxon>Pseudomonadota</taxon>
        <taxon>Gammaproteobacteria</taxon>
        <taxon>Nevskiales</taxon>
        <taxon>Nevskiaceae</taxon>
        <taxon>Sinimarinibacterium</taxon>
    </lineage>
</organism>
<keyword evidence="11" id="KW-1185">Reference proteome</keyword>
<dbReference type="OrthoDB" id="9813348at2"/>
<evidence type="ECO:0000256" key="6">
    <source>
        <dbReference type="ARBA" id="ARBA00061147"/>
    </source>
</evidence>
<keyword evidence="4" id="KW-0560">Oxidoreductase</keyword>
<dbReference type="SUPFAM" id="SSF56425">
    <property type="entry name" value="Succinate dehydrogenase/fumarate reductase flavoprotein, catalytic domain"/>
    <property type="match status" value="1"/>
</dbReference>
<dbReference type="Pfam" id="PF00890">
    <property type="entry name" value="FAD_binding_2"/>
    <property type="match status" value="1"/>
</dbReference>
<comment type="caution">
    <text evidence="10">The sequence shown here is derived from an EMBL/GenBank/DDBJ whole genome shotgun (WGS) entry which is preliminary data.</text>
</comment>
<dbReference type="FunFam" id="3.50.50.60:FF:000208">
    <property type="entry name" value="3-ketosteroid dehydrogenase"/>
    <property type="match status" value="1"/>
</dbReference>
<dbReference type="Gene3D" id="3.90.700.10">
    <property type="entry name" value="Succinate dehydrogenase/fumarate reductase flavoprotein, catalytic domain"/>
    <property type="match status" value="1"/>
</dbReference>
<dbReference type="PANTHER" id="PTHR43400:SF10">
    <property type="entry name" value="3-OXOSTEROID 1-DEHYDROGENASE"/>
    <property type="match status" value="1"/>
</dbReference>
<feature type="domain" description="FAD-dependent oxidoreductase 2 FAD-binding" evidence="9">
    <location>
        <begin position="11"/>
        <end position="548"/>
    </location>
</feature>
<comment type="similarity">
    <text evidence="6">Belongs to the FAD-dependent oxidoreductase 2 family. 3-oxosteroid dehydrogenase subfamily.</text>
</comment>
<evidence type="ECO:0000256" key="5">
    <source>
        <dbReference type="ARBA" id="ARBA00051951"/>
    </source>
</evidence>
<dbReference type="AlphaFoldDB" id="A0A318EJ48"/>
<dbReference type="EC" id="1.3.99.4" evidence="7"/>